<evidence type="ECO:0000256" key="3">
    <source>
        <dbReference type="ARBA" id="ARBA00022618"/>
    </source>
</evidence>
<dbReference type="PANTHER" id="PTHR23168">
    <property type="entry name" value="MITOTIC SPINDLE ASSEMBLY CHECKPOINT PROTEIN MAD1 MITOTIC ARREST DEFICIENT-LIKE PROTEIN 1"/>
    <property type="match status" value="1"/>
</dbReference>
<name>A0A9K3LJF3_9STRA</name>
<protein>
    <submittedName>
        <fullName evidence="8">Mitotic checkpoint protein</fullName>
    </submittedName>
</protein>
<keyword evidence="9" id="KW-1185">Reference proteome</keyword>
<reference evidence="8" key="1">
    <citation type="journal article" date="2021" name="Sci. Rep.">
        <title>Diploid genomic architecture of Nitzschia inconspicua, an elite biomass production diatom.</title>
        <authorList>
            <person name="Oliver A."/>
            <person name="Podell S."/>
            <person name="Pinowska A."/>
            <person name="Traller J.C."/>
            <person name="Smith S.R."/>
            <person name="McClure R."/>
            <person name="Beliaev A."/>
            <person name="Bohutskyi P."/>
            <person name="Hill E.A."/>
            <person name="Rabines A."/>
            <person name="Zheng H."/>
            <person name="Allen L.Z."/>
            <person name="Kuo A."/>
            <person name="Grigoriev I.V."/>
            <person name="Allen A.E."/>
            <person name="Hazlebeck D."/>
            <person name="Allen E.E."/>
        </authorList>
    </citation>
    <scope>NUCLEOTIDE SEQUENCE</scope>
    <source>
        <strain evidence="8">Hildebrandi</strain>
    </source>
</reference>
<evidence type="ECO:0000256" key="6">
    <source>
        <dbReference type="ARBA" id="ARBA00023306"/>
    </source>
</evidence>
<evidence type="ECO:0000256" key="2">
    <source>
        <dbReference type="ARBA" id="ARBA00008029"/>
    </source>
</evidence>
<sequence length="493" mass="56801">MSSNRNNNNHQQLQLMQSRKRSAVETSLTLYDELDEEPPLRRFRKDVLTCELETLQAELDHERSLRALDAKRFVQEKQRMEKQLQFAIEETQDANKLLEETQRQHDQYVEQLKRARNQAQAELRQVQDALGEERAVLAADALEDDPRLEHLREEVKAKETENKSLQGIIVSLKEELERKMDLEAATGAAASRDRNDKDTVSANALSEARPDVLKELNRVRILLADSERKNRQFKRAVEEAAQKSKQLIHEKERLRTANKRIEQVEAELHQEIKRGETTAAELQKLQDEHKTVLEKFGKLRDAVYAERSKAEQALQRADQAEALAGKGSFDPEKTRVLHLSNNPLTEALKEEINVLKRQVEVLSASNKKKKPLGSDVDPNKLHQRLKQSFKEQIGRFREGVYLMTGYKIDMIPGPDNDKYKFKVRSVFAENESDLLMFQWPEGEEVTSLDMLSTEHAKALTQSPSGQYLTKFHSLPAFMASVQLTLFEKQTIMI</sequence>
<feature type="coiled-coil region" evidence="7">
    <location>
        <begin position="223"/>
        <end position="302"/>
    </location>
</feature>
<keyword evidence="6" id="KW-0131">Cell cycle</keyword>
<gene>
    <name evidence="8" type="ORF">IV203_025767</name>
</gene>
<evidence type="ECO:0000313" key="9">
    <source>
        <dbReference type="Proteomes" id="UP000693970"/>
    </source>
</evidence>
<comment type="caution">
    <text evidence="8">The sequence shown here is derived from an EMBL/GenBank/DDBJ whole genome shotgun (WGS) entry which is preliminary data.</text>
</comment>
<dbReference type="InterPro" id="IPR008672">
    <property type="entry name" value="Mad1"/>
</dbReference>
<evidence type="ECO:0000313" key="8">
    <source>
        <dbReference type="EMBL" id="KAG7362101.1"/>
    </source>
</evidence>
<evidence type="ECO:0000256" key="7">
    <source>
        <dbReference type="SAM" id="Coils"/>
    </source>
</evidence>
<dbReference type="GO" id="GO:0005635">
    <property type="term" value="C:nuclear envelope"/>
    <property type="evidence" value="ECO:0007669"/>
    <property type="project" value="TreeGrafter"/>
</dbReference>
<proteinExistence type="inferred from homology"/>
<comment type="subcellular location">
    <subcellularLocation>
        <location evidence="1">Nucleus</location>
    </subcellularLocation>
</comment>
<dbReference type="PANTHER" id="PTHR23168:SF0">
    <property type="entry name" value="MITOTIC SPINDLE ASSEMBLY CHECKPOINT PROTEIN MAD1"/>
    <property type="match status" value="1"/>
</dbReference>
<evidence type="ECO:0000256" key="4">
    <source>
        <dbReference type="ARBA" id="ARBA00022776"/>
    </source>
</evidence>
<organism evidence="8 9">
    <name type="scientific">Nitzschia inconspicua</name>
    <dbReference type="NCBI Taxonomy" id="303405"/>
    <lineage>
        <taxon>Eukaryota</taxon>
        <taxon>Sar</taxon>
        <taxon>Stramenopiles</taxon>
        <taxon>Ochrophyta</taxon>
        <taxon>Bacillariophyta</taxon>
        <taxon>Bacillariophyceae</taxon>
        <taxon>Bacillariophycidae</taxon>
        <taxon>Bacillariales</taxon>
        <taxon>Bacillariaceae</taxon>
        <taxon>Nitzschia</taxon>
    </lineage>
</organism>
<accession>A0A9K3LJF3</accession>
<feature type="coiled-coil region" evidence="7">
    <location>
        <begin position="45"/>
        <end position="175"/>
    </location>
</feature>
<comment type="similarity">
    <text evidence="2">Belongs to the MAD1 family.</text>
</comment>
<keyword evidence="3" id="KW-0132">Cell division</keyword>
<dbReference type="GO" id="GO:0007094">
    <property type="term" value="P:mitotic spindle assembly checkpoint signaling"/>
    <property type="evidence" value="ECO:0007669"/>
    <property type="project" value="InterPro"/>
</dbReference>
<keyword evidence="5" id="KW-0539">Nucleus</keyword>
<reference evidence="8" key="2">
    <citation type="submission" date="2021-04" db="EMBL/GenBank/DDBJ databases">
        <authorList>
            <person name="Podell S."/>
        </authorList>
    </citation>
    <scope>NUCLEOTIDE SEQUENCE</scope>
    <source>
        <strain evidence="8">Hildebrandi</strain>
    </source>
</reference>
<keyword evidence="7" id="KW-0175">Coiled coil</keyword>
<dbReference type="OrthoDB" id="331602at2759"/>
<dbReference type="GO" id="GO:0000776">
    <property type="term" value="C:kinetochore"/>
    <property type="evidence" value="ECO:0007669"/>
    <property type="project" value="TreeGrafter"/>
</dbReference>
<dbReference type="Pfam" id="PF05557">
    <property type="entry name" value="MAD"/>
    <property type="match status" value="1"/>
</dbReference>
<dbReference type="GO" id="GO:0051301">
    <property type="term" value="P:cell division"/>
    <property type="evidence" value="ECO:0007669"/>
    <property type="project" value="UniProtKB-KW"/>
</dbReference>
<evidence type="ECO:0000256" key="5">
    <source>
        <dbReference type="ARBA" id="ARBA00023242"/>
    </source>
</evidence>
<dbReference type="EMBL" id="JAGRRH010000012">
    <property type="protein sequence ID" value="KAG7362101.1"/>
    <property type="molecule type" value="Genomic_DNA"/>
</dbReference>
<dbReference type="Proteomes" id="UP000693970">
    <property type="component" value="Unassembled WGS sequence"/>
</dbReference>
<evidence type="ECO:0000256" key="1">
    <source>
        <dbReference type="ARBA" id="ARBA00004123"/>
    </source>
</evidence>
<dbReference type="GO" id="GO:0072686">
    <property type="term" value="C:mitotic spindle"/>
    <property type="evidence" value="ECO:0007669"/>
    <property type="project" value="TreeGrafter"/>
</dbReference>
<keyword evidence="4" id="KW-0498">Mitosis</keyword>
<dbReference type="GO" id="GO:0051315">
    <property type="term" value="P:attachment of mitotic spindle microtubules to kinetochore"/>
    <property type="evidence" value="ECO:0007669"/>
    <property type="project" value="TreeGrafter"/>
</dbReference>
<dbReference type="AlphaFoldDB" id="A0A9K3LJF3"/>